<dbReference type="InterPro" id="IPR036388">
    <property type="entry name" value="WH-like_DNA-bd_sf"/>
</dbReference>
<accession>A0L757</accession>
<evidence type="ECO:0000313" key="3">
    <source>
        <dbReference type="Proteomes" id="UP000002586"/>
    </source>
</evidence>
<feature type="domain" description="RNA polymerase sigma-70 region 4" evidence="1">
    <location>
        <begin position="128"/>
        <end position="175"/>
    </location>
</feature>
<sequence>MDYEIELKIKNGRISYAMRKAGISSVAELARTAGVRPGNLYKIINMQLSPLNQYGEWRHAVLKMAEVLNCMPALLFNEQQIEGNVVRNQIQVPMTRDQMAMFLGQSSGPATAEEVEEVVEKRIMLGRAMQHLSAREAQVVNMRMENLRYEDVAKVMKITRERVRIIEAKASKKIKAVIEQIKESSTT</sequence>
<dbReference type="HOGENOM" id="CLU_1446061_0_0_5"/>
<dbReference type="Pfam" id="PF04545">
    <property type="entry name" value="Sigma70_r4"/>
    <property type="match status" value="1"/>
</dbReference>
<proteinExistence type="predicted"/>
<organism evidence="2 3">
    <name type="scientific">Magnetococcus marinus (strain ATCC BAA-1437 / JCM 17883 / MC-1)</name>
    <dbReference type="NCBI Taxonomy" id="156889"/>
    <lineage>
        <taxon>Bacteria</taxon>
        <taxon>Pseudomonadati</taxon>
        <taxon>Pseudomonadota</taxon>
        <taxon>Magnetococcia</taxon>
        <taxon>Magnetococcales</taxon>
        <taxon>Magnetococcaceae</taxon>
        <taxon>Magnetococcus</taxon>
    </lineage>
</organism>
<dbReference type="Proteomes" id="UP000002586">
    <property type="component" value="Chromosome"/>
</dbReference>
<dbReference type="AlphaFoldDB" id="A0L757"/>
<dbReference type="CDD" id="cd06171">
    <property type="entry name" value="Sigma70_r4"/>
    <property type="match status" value="1"/>
</dbReference>
<dbReference type="KEGG" id="mgm:Mmc1_1289"/>
<dbReference type="GO" id="GO:0003700">
    <property type="term" value="F:DNA-binding transcription factor activity"/>
    <property type="evidence" value="ECO:0007669"/>
    <property type="project" value="InterPro"/>
</dbReference>
<dbReference type="GO" id="GO:0006352">
    <property type="term" value="P:DNA-templated transcription initiation"/>
    <property type="evidence" value="ECO:0007669"/>
    <property type="project" value="InterPro"/>
</dbReference>
<protein>
    <submittedName>
        <fullName evidence="2">Sigma-70 region 4 domain protein</fullName>
    </submittedName>
</protein>
<dbReference type="EMBL" id="CP000471">
    <property type="protein sequence ID" value="ABK43800.1"/>
    <property type="molecule type" value="Genomic_DNA"/>
</dbReference>
<gene>
    <name evidence="2" type="ordered locus">Mmc1_1289</name>
</gene>
<dbReference type="InterPro" id="IPR007630">
    <property type="entry name" value="RNA_pol_sigma70_r4"/>
</dbReference>
<reference evidence="3" key="1">
    <citation type="journal article" date="2009" name="Appl. Environ. Microbiol.">
        <title>Complete genome sequence of the chemolithoautotrophic marine magnetotactic coccus strain MC-1.</title>
        <authorList>
            <person name="Schubbe S."/>
            <person name="Williams T.J."/>
            <person name="Xie G."/>
            <person name="Kiss H.E."/>
            <person name="Brettin T.S."/>
            <person name="Martinez D."/>
            <person name="Ross C.A."/>
            <person name="Schuler D."/>
            <person name="Cox B.L."/>
            <person name="Nealson K.H."/>
            <person name="Bazylinski D.A."/>
        </authorList>
    </citation>
    <scope>NUCLEOTIDE SEQUENCE [LARGE SCALE GENOMIC DNA]</scope>
    <source>
        <strain evidence="3">ATCC BAA-1437 / JCM 17883 / MC-1</strain>
    </source>
</reference>
<dbReference type="eggNOG" id="COG0568">
    <property type="taxonomic scope" value="Bacteria"/>
</dbReference>
<evidence type="ECO:0000313" key="2">
    <source>
        <dbReference type="EMBL" id="ABK43800.1"/>
    </source>
</evidence>
<dbReference type="STRING" id="156889.Mmc1_1289"/>
<reference evidence="2 3" key="2">
    <citation type="journal article" date="2012" name="Int. J. Syst. Evol. Microbiol.">
        <title>Magnetococcus marinus gen. nov., sp. nov., a marine, magnetotactic bacterium that represents a novel lineage (Magnetococcaceae fam. nov.; Magnetococcales ord. nov.) at the base of the Alphaproteobacteria.</title>
        <authorList>
            <person name="Bazylinski D.A."/>
            <person name="Williams T.J."/>
            <person name="Lefevre C.T."/>
            <person name="Berg R.J."/>
            <person name="Zhang C.L."/>
            <person name="Bowser S.S."/>
            <person name="Dean A.J."/>
            <person name="Beveridge T.J."/>
        </authorList>
    </citation>
    <scope>NUCLEOTIDE SEQUENCE [LARGE SCALE GENOMIC DNA]</scope>
    <source>
        <strain evidence="3">ATCC BAA-1437 / JCM 17883 / MC-1</strain>
    </source>
</reference>
<dbReference type="InterPro" id="IPR013324">
    <property type="entry name" value="RNA_pol_sigma_r3/r4-like"/>
</dbReference>
<evidence type="ECO:0000259" key="1">
    <source>
        <dbReference type="Pfam" id="PF04545"/>
    </source>
</evidence>
<dbReference type="RefSeq" id="WP_011712955.1">
    <property type="nucleotide sequence ID" value="NC_008576.1"/>
</dbReference>
<keyword evidence="3" id="KW-1185">Reference proteome</keyword>
<name>A0L757_MAGMM</name>
<dbReference type="SUPFAM" id="SSF88659">
    <property type="entry name" value="Sigma3 and sigma4 domains of RNA polymerase sigma factors"/>
    <property type="match status" value="1"/>
</dbReference>
<dbReference type="Gene3D" id="1.10.10.10">
    <property type="entry name" value="Winged helix-like DNA-binding domain superfamily/Winged helix DNA-binding domain"/>
    <property type="match status" value="1"/>
</dbReference>